<evidence type="ECO:0000313" key="1">
    <source>
        <dbReference type="EMBL" id="WKN35758.1"/>
    </source>
</evidence>
<reference evidence="1" key="2">
    <citation type="journal article" date="2024" name="Antonie Van Leeuwenhoek">
        <title>Roseihalotalea indica gen. nov., sp. nov., a halophilic Bacteroidetes from mesopelagic Southwest Indian Ocean with higher carbohydrate metabolic potential.</title>
        <authorList>
            <person name="Chen B."/>
            <person name="Zhang M."/>
            <person name="Lin D."/>
            <person name="Ye J."/>
            <person name="Tang K."/>
        </authorList>
    </citation>
    <scope>NUCLEOTIDE SEQUENCE</scope>
    <source>
        <strain evidence="1">TK19036</strain>
    </source>
</reference>
<dbReference type="EMBL" id="CP120682">
    <property type="protein sequence ID" value="WKN35758.1"/>
    <property type="molecule type" value="Genomic_DNA"/>
</dbReference>
<proteinExistence type="predicted"/>
<name>A0AA49GKH2_9BACT</name>
<accession>A0AA49GKH2</accession>
<gene>
    <name evidence="1" type="ORF">K4G66_25655</name>
</gene>
<dbReference type="AlphaFoldDB" id="A0AA49GKH2"/>
<protein>
    <submittedName>
        <fullName evidence="1">Uncharacterized protein</fullName>
    </submittedName>
</protein>
<sequence>MRQAAAIVLLFVLVLYHLGYYGFYLVASYQLDNDWQEKAFQEDFDEDKLLYTAIPFAVPYQRNQPEYEPANGGKVEVEGKFYRVVRQRYANDTLHVMYMPDVLQEELQLSVDKWLATIIPLPGSDSEGQQLWLSLTKSFLIHQVLQLDDPVRHISLHTYGDVTLPRYEYLSVIPSPPPRVS</sequence>
<reference evidence="1" key="1">
    <citation type="journal article" date="2023" name="Comput. Struct. Biotechnol. J.">
        <title>Discovery of a novel marine Bacteroidetes with a rich repertoire of carbohydrate-active enzymes.</title>
        <authorList>
            <person name="Chen B."/>
            <person name="Liu G."/>
            <person name="Chen Q."/>
            <person name="Wang H."/>
            <person name="Liu L."/>
            <person name="Tang K."/>
        </authorList>
    </citation>
    <scope>NUCLEOTIDE SEQUENCE</scope>
    <source>
        <strain evidence="1">TK19036</strain>
    </source>
</reference>
<organism evidence="1">
    <name type="scientific">Roseihalotalea indica</name>
    <dbReference type="NCBI Taxonomy" id="2867963"/>
    <lineage>
        <taxon>Bacteria</taxon>
        <taxon>Pseudomonadati</taxon>
        <taxon>Bacteroidota</taxon>
        <taxon>Cytophagia</taxon>
        <taxon>Cytophagales</taxon>
        <taxon>Catalimonadaceae</taxon>
        <taxon>Roseihalotalea</taxon>
    </lineage>
</organism>